<sequence length="549" mass="56872">MTTSTPGRVLLVAQRPGAYPTIGDALTEASDGAVITIAGGEYAETVELTGLRVTLAAADGATVVVDGRGADRPVFRGTGGALVLEGIEVLAGDASAIQADDTELAVRNCTVSGGRGPAIAIRGTTAFTVSGCVISGAEQGILVDGSPGRIEDTTVEDVTGDGITLGQGADPVVVRCTVTGCGLRGIYVYQYARPVVEGCTVSHTGHEGIAVAHHGVPVLKRCTVTDTRGPGISFAAGCGGEISGCRVSNTAEPGIAIAEGATPTISEAADPGTVGDNALDEMLAELDAMIGLPGVKEEVRSLVDELQVNEWRRRAGLPVGAAGHHLIFAGAPGTGKTTVARIYGKLLKALGVLPVGQFREVSRRDLVGQYIGHTAEKTATVFEEAKGGVLFIDEAYTLTRLAGSGGDFGQEAIDTLVPLMEEHRDEVAVIVAGYTGEMVDFLAANPGLASRFGKTIEFENYSPDELLAIFGRMASAGDYELDPAAGPVLTGHFRRVSGDVNFGNARDARLLFEKARTAQSQRLRLLGRMPAVEELRGLHVADVEAAITR</sequence>
<dbReference type="Proteomes" id="UP001456344">
    <property type="component" value="Chromosome"/>
</dbReference>
<keyword evidence="2" id="KW-1185">Reference proteome</keyword>
<accession>A0ACD5BMI4</accession>
<protein>
    <submittedName>
        <fullName evidence="1">Right-handed parallel beta-helix repeat-containing protein</fullName>
    </submittedName>
</protein>
<reference evidence="1" key="1">
    <citation type="submission" date="2023-10" db="EMBL/GenBank/DDBJ databases">
        <title>Whole genome sequencing of actinobacterial strain Amycolatopsis sp. (BCA-696) identifies the underlying plant growth-promoting genes.</title>
        <authorList>
            <person name="Gandham P."/>
            <person name="Vadla N."/>
            <person name="Saji A."/>
            <person name="Srinivas V."/>
            <person name="Ruperao P."/>
            <person name="Selvanayagam S."/>
            <person name="Saxena R.K."/>
            <person name="Rathore A."/>
            <person name="Gopalakrishnan S."/>
            <person name="Thakur V."/>
        </authorList>
    </citation>
    <scope>NUCLEOTIDE SEQUENCE</scope>
    <source>
        <strain evidence="1">BCA-696</strain>
    </source>
</reference>
<proteinExistence type="predicted"/>
<dbReference type="EMBL" id="CP150484">
    <property type="protein sequence ID" value="WYW20453.1"/>
    <property type="molecule type" value="Genomic_DNA"/>
</dbReference>
<gene>
    <name evidence="1" type="ORF">LCL61_33375</name>
</gene>
<organism evidence="1 2">
    <name type="scientific">Amycolatopsis coloradensis</name>
    <dbReference type="NCBI Taxonomy" id="76021"/>
    <lineage>
        <taxon>Bacteria</taxon>
        <taxon>Bacillati</taxon>
        <taxon>Actinomycetota</taxon>
        <taxon>Actinomycetes</taxon>
        <taxon>Pseudonocardiales</taxon>
        <taxon>Pseudonocardiaceae</taxon>
        <taxon>Amycolatopsis</taxon>
    </lineage>
</organism>
<evidence type="ECO:0000313" key="1">
    <source>
        <dbReference type="EMBL" id="WYW20453.1"/>
    </source>
</evidence>
<name>A0ACD5BMI4_9PSEU</name>
<evidence type="ECO:0000313" key="2">
    <source>
        <dbReference type="Proteomes" id="UP001456344"/>
    </source>
</evidence>